<evidence type="ECO:0000256" key="2">
    <source>
        <dbReference type="ARBA" id="ARBA00022692"/>
    </source>
</evidence>
<evidence type="ECO:0000256" key="5">
    <source>
        <dbReference type="SAM" id="Phobius"/>
    </source>
</evidence>
<dbReference type="InterPro" id="IPR050307">
    <property type="entry name" value="Sterol_Desaturase_Related"/>
</dbReference>
<evidence type="ECO:0000313" key="8">
    <source>
        <dbReference type="Proteomes" id="UP000069940"/>
    </source>
</evidence>
<dbReference type="GeneID" id="115266341"/>
<dbReference type="InterPro" id="IPR006694">
    <property type="entry name" value="Fatty_acid_hydroxylase"/>
</dbReference>
<proteinExistence type="predicted"/>
<dbReference type="RefSeq" id="XP_029728319.2">
    <property type="nucleotide sequence ID" value="XM_029872459.2"/>
</dbReference>
<comment type="subcellular location">
    <subcellularLocation>
        <location evidence="1">Membrane</location>
    </subcellularLocation>
</comment>
<protein>
    <recommendedName>
        <fullName evidence="6">Fatty acid hydroxylase domain-containing protein</fullName>
    </recommendedName>
</protein>
<accession>A0ABM1XSB0</accession>
<evidence type="ECO:0000259" key="6">
    <source>
        <dbReference type="Pfam" id="PF04116"/>
    </source>
</evidence>
<evidence type="ECO:0000256" key="4">
    <source>
        <dbReference type="ARBA" id="ARBA00023136"/>
    </source>
</evidence>
<reference evidence="8" key="1">
    <citation type="journal article" date="2015" name="Proc. Natl. Acad. Sci. U.S.A.">
        <title>Genome sequence of the Asian Tiger mosquito, Aedes albopictus, reveals insights into its biology, genetics, and evolution.</title>
        <authorList>
            <person name="Chen X.G."/>
            <person name="Jiang X."/>
            <person name="Gu J."/>
            <person name="Xu M."/>
            <person name="Wu Y."/>
            <person name="Deng Y."/>
            <person name="Zhang C."/>
            <person name="Bonizzoni M."/>
            <person name="Dermauw W."/>
            <person name="Vontas J."/>
            <person name="Armbruster P."/>
            <person name="Huang X."/>
            <person name="Yang Y."/>
            <person name="Zhang H."/>
            <person name="He W."/>
            <person name="Peng H."/>
            <person name="Liu Y."/>
            <person name="Wu K."/>
            <person name="Chen J."/>
            <person name="Lirakis M."/>
            <person name="Topalis P."/>
            <person name="Van Leeuwen T."/>
            <person name="Hall A.B."/>
            <person name="Jiang X."/>
            <person name="Thorpe C."/>
            <person name="Mueller R.L."/>
            <person name="Sun C."/>
            <person name="Waterhouse R.M."/>
            <person name="Yan G."/>
            <person name="Tu Z.J."/>
            <person name="Fang X."/>
            <person name="James A.A."/>
        </authorList>
    </citation>
    <scope>NUCLEOTIDE SEQUENCE [LARGE SCALE GENOMIC DNA]</scope>
    <source>
        <strain evidence="8">Foshan</strain>
    </source>
</reference>
<keyword evidence="2 5" id="KW-0812">Transmembrane</keyword>
<reference evidence="7" key="2">
    <citation type="submission" date="2025-05" db="UniProtKB">
        <authorList>
            <consortium name="EnsemblMetazoa"/>
        </authorList>
    </citation>
    <scope>IDENTIFICATION</scope>
    <source>
        <strain evidence="7">Foshan</strain>
    </source>
</reference>
<feature type="domain" description="Fatty acid hydroxylase" evidence="6">
    <location>
        <begin position="224"/>
        <end position="353"/>
    </location>
</feature>
<evidence type="ECO:0000313" key="7">
    <source>
        <dbReference type="EnsemblMetazoa" id="AALFPA23_002377.P2182"/>
    </source>
</evidence>
<sequence length="423" mass="49988">MNVKKHRKPNKIPPHQGSAKKLFKDPLIEGVRWIERYGSTIDKFWSTLPEYIRNSLATMAIFLMASSIKGDWIAIVVHLVKHFNGADESSGGDQAPNNTIVRENGTDGTRAHDVLEYLNLKGLPHYLSLAITGSFIIYFGVGGFIHWYYYVNKRDRPHEWKCQPEKFLSPELELHEIFVGGFSMLLMSCLSGILSCYAMNNGRLLTLYYRWDEYGWWWFFTQIVVIFLYQDYLTYWLHRIYHWPFLYKHFHKLHHTYKQPTAFSVTAIHPVEILHVQLTMLLPIFTIPTHWAAFYFVEIYTYAHGILNHSGVNIKSFWWQPWQPDTMFHDNHHQYFHVNFGFNIGLWDVIHGTYRRKDRVYSEEIFGGRGKNFKDVSQQELEKDIAERKLENPNAYRNNVHEYDLDEKEINDLIGPSKKIKSS</sequence>
<keyword evidence="4 5" id="KW-0472">Membrane</keyword>
<feature type="transmembrane region" description="Helical" evidence="5">
    <location>
        <begin position="172"/>
        <end position="194"/>
    </location>
</feature>
<keyword evidence="3 5" id="KW-1133">Transmembrane helix</keyword>
<dbReference type="EnsemblMetazoa" id="AALFPA23_002377.R2182">
    <property type="protein sequence ID" value="AALFPA23_002377.P2182"/>
    <property type="gene ID" value="AALFPA23_002377"/>
</dbReference>
<keyword evidence="8" id="KW-1185">Reference proteome</keyword>
<evidence type="ECO:0000256" key="1">
    <source>
        <dbReference type="ARBA" id="ARBA00004370"/>
    </source>
</evidence>
<dbReference type="PANTHER" id="PTHR11863">
    <property type="entry name" value="STEROL DESATURASE"/>
    <property type="match status" value="1"/>
</dbReference>
<dbReference type="Proteomes" id="UP000069940">
    <property type="component" value="Unassembled WGS sequence"/>
</dbReference>
<name>A0ABM1XSB0_AEDAL</name>
<feature type="transmembrane region" description="Helical" evidence="5">
    <location>
        <begin position="126"/>
        <end position="151"/>
    </location>
</feature>
<organism evidence="7 8">
    <name type="scientific">Aedes albopictus</name>
    <name type="common">Asian tiger mosquito</name>
    <name type="synonym">Stegomyia albopicta</name>
    <dbReference type="NCBI Taxonomy" id="7160"/>
    <lineage>
        <taxon>Eukaryota</taxon>
        <taxon>Metazoa</taxon>
        <taxon>Ecdysozoa</taxon>
        <taxon>Arthropoda</taxon>
        <taxon>Hexapoda</taxon>
        <taxon>Insecta</taxon>
        <taxon>Pterygota</taxon>
        <taxon>Neoptera</taxon>
        <taxon>Endopterygota</taxon>
        <taxon>Diptera</taxon>
        <taxon>Nematocera</taxon>
        <taxon>Culicoidea</taxon>
        <taxon>Culicidae</taxon>
        <taxon>Culicinae</taxon>
        <taxon>Aedini</taxon>
        <taxon>Aedes</taxon>
        <taxon>Stegomyia</taxon>
    </lineage>
</organism>
<evidence type="ECO:0000256" key="3">
    <source>
        <dbReference type="ARBA" id="ARBA00022989"/>
    </source>
</evidence>
<dbReference type="Pfam" id="PF04116">
    <property type="entry name" value="FA_hydroxylase"/>
    <property type="match status" value="1"/>
</dbReference>
<feature type="transmembrane region" description="Helical" evidence="5">
    <location>
        <begin position="214"/>
        <end position="233"/>
    </location>
</feature>